<comment type="caution">
    <text evidence="2">The sequence shown here is derived from an EMBL/GenBank/DDBJ whole genome shotgun (WGS) entry which is preliminary data.</text>
</comment>
<keyword evidence="1" id="KW-0812">Transmembrane</keyword>
<dbReference type="Proteomes" id="UP001151532">
    <property type="component" value="Chromosome 14"/>
</dbReference>
<gene>
    <name evidence="2" type="ORF">OIU79_018911</name>
</gene>
<name>A0A9Q0SIT8_SALPP</name>
<organism evidence="2 3">
    <name type="scientific">Salix purpurea</name>
    <name type="common">Purple osier willow</name>
    <dbReference type="NCBI Taxonomy" id="77065"/>
    <lineage>
        <taxon>Eukaryota</taxon>
        <taxon>Viridiplantae</taxon>
        <taxon>Streptophyta</taxon>
        <taxon>Embryophyta</taxon>
        <taxon>Tracheophyta</taxon>
        <taxon>Spermatophyta</taxon>
        <taxon>Magnoliopsida</taxon>
        <taxon>eudicotyledons</taxon>
        <taxon>Gunneridae</taxon>
        <taxon>Pentapetalae</taxon>
        <taxon>rosids</taxon>
        <taxon>fabids</taxon>
        <taxon>Malpighiales</taxon>
        <taxon>Salicaceae</taxon>
        <taxon>Saliceae</taxon>
        <taxon>Salix</taxon>
    </lineage>
</organism>
<accession>A0A9Q0SIT8</accession>
<reference evidence="2" key="2">
    <citation type="journal article" date="2023" name="Int. J. Mol. Sci.">
        <title>De Novo Assembly and Annotation of 11 Diverse Shrub Willow (Salix) Genomes Reveals Novel Gene Organization in Sex-Linked Regions.</title>
        <authorList>
            <person name="Hyden B."/>
            <person name="Feng K."/>
            <person name="Yates T.B."/>
            <person name="Jawdy S."/>
            <person name="Cereghino C."/>
            <person name="Smart L.B."/>
            <person name="Muchero W."/>
        </authorList>
    </citation>
    <scope>NUCLEOTIDE SEQUENCE</scope>
    <source>
        <tissue evidence="2">Shoot tip</tissue>
    </source>
</reference>
<evidence type="ECO:0000256" key="1">
    <source>
        <dbReference type="SAM" id="Phobius"/>
    </source>
</evidence>
<dbReference type="AlphaFoldDB" id="A0A9Q0SIT8"/>
<feature type="transmembrane region" description="Helical" evidence="1">
    <location>
        <begin position="29"/>
        <end position="49"/>
    </location>
</feature>
<protein>
    <submittedName>
        <fullName evidence="2">Uncharacterized protein</fullName>
    </submittedName>
</protein>
<dbReference type="EMBL" id="JAPFFK010000020">
    <property type="protein sequence ID" value="KAJ6679037.1"/>
    <property type="molecule type" value="Genomic_DNA"/>
</dbReference>
<feature type="non-terminal residue" evidence="2">
    <location>
        <position position="100"/>
    </location>
</feature>
<evidence type="ECO:0000313" key="3">
    <source>
        <dbReference type="Proteomes" id="UP001151532"/>
    </source>
</evidence>
<proteinExistence type="predicted"/>
<keyword evidence="1" id="KW-0472">Membrane</keyword>
<reference evidence="2" key="1">
    <citation type="submission" date="2022-11" db="EMBL/GenBank/DDBJ databases">
        <authorList>
            <person name="Hyden B.L."/>
            <person name="Feng K."/>
            <person name="Yates T."/>
            <person name="Jawdy S."/>
            <person name="Smart L.B."/>
            <person name="Muchero W."/>
        </authorList>
    </citation>
    <scope>NUCLEOTIDE SEQUENCE</scope>
    <source>
        <tissue evidence="2">Shoot tip</tissue>
    </source>
</reference>
<keyword evidence="3" id="KW-1185">Reference proteome</keyword>
<evidence type="ECO:0000313" key="2">
    <source>
        <dbReference type="EMBL" id="KAJ6679037.1"/>
    </source>
</evidence>
<sequence>MGFCSWSFNCGMRPKIHKFEVCFLSKASVVLWLVLGMLSVLLCLVLEGLGGQSARPKKATLLRGLGLVTWMRHTMTPQFACGKFGLGSCGRMYNWAILIV</sequence>
<keyword evidence="1" id="KW-1133">Transmembrane helix</keyword>